<sequence>MLEFLMEPLNRVVKNLVVLVILATFLEMLLPENNMRKYARLIFGLMILATILHPVASLLNQMDRLPQGGYQYSFVDIDEQVDSQTVERVIKQYEENIANQTKAIIQPYTEGYKPVVVVKVVDEYSDENFGEILSIHIVLYQEDNHQPVEPVQPVVIGESSQKKADKASFEEKEKVTEAISSYYHISESLITVKESTN</sequence>
<dbReference type="RefSeq" id="WP_353892383.1">
    <property type="nucleotide sequence ID" value="NZ_CP159485.1"/>
</dbReference>
<organism evidence="2">
    <name type="scientific">Proteinivorax hydrogeniformans</name>
    <dbReference type="NCBI Taxonomy" id="1826727"/>
    <lineage>
        <taxon>Bacteria</taxon>
        <taxon>Bacillati</taxon>
        <taxon>Bacillota</taxon>
        <taxon>Clostridia</taxon>
        <taxon>Eubacteriales</taxon>
        <taxon>Proteinivoracaceae</taxon>
        <taxon>Proteinivorax</taxon>
    </lineage>
</organism>
<keyword evidence="1" id="KW-0812">Transmembrane</keyword>
<dbReference type="InterPro" id="IPR014245">
    <property type="entry name" value="Spore_III_AF"/>
</dbReference>
<dbReference type="AlphaFoldDB" id="A0AAU8HRM7"/>
<evidence type="ECO:0000313" key="2">
    <source>
        <dbReference type="EMBL" id="XCI27806.1"/>
    </source>
</evidence>
<dbReference type="EMBL" id="CP159485">
    <property type="protein sequence ID" value="XCI27806.1"/>
    <property type="molecule type" value="Genomic_DNA"/>
</dbReference>
<evidence type="ECO:0000256" key="1">
    <source>
        <dbReference type="SAM" id="Phobius"/>
    </source>
</evidence>
<keyword evidence="1" id="KW-0472">Membrane</keyword>
<keyword evidence="1" id="KW-1133">Transmembrane helix</keyword>
<dbReference type="Pfam" id="PF09581">
    <property type="entry name" value="Spore_III_AF"/>
    <property type="match status" value="1"/>
</dbReference>
<accession>A0AAU8HRM7</accession>
<feature type="transmembrane region" description="Helical" evidence="1">
    <location>
        <begin position="42"/>
        <end position="59"/>
    </location>
</feature>
<protein>
    <submittedName>
        <fullName evidence="2">Stage III sporulation protein AF</fullName>
    </submittedName>
</protein>
<name>A0AAU8HRM7_9FIRM</name>
<gene>
    <name evidence="2" type="primary">spoIIIAF</name>
    <name evidence="2" type="ORF">PRVXH_001729</name>
</gene>
<proteinExistence type="predicted"/>
<dbReference type="NCBIfam" id="TIGR02896">
    <property type="entry name" value="spore_III_AF"/>
    <property type="match status" value="1"/>
</dbReference>
<reference evidence="2" key="2">
    <citation type="submission" date="2024-06" db="EMBL/GenBank/DDBJ databases">
        <authorList>
            <person name="Petrova K.O."/>
            <person name="Toshchakov S.V."/>
            <person name="Boltjanskaja Y.V."/>
            <person name="Kevbrin V.V."/>
        </authorList>
    </citation>
    <scope>NUCLEOTIDE SEQUENCE</scope>
    <source>
        <strain evidence="2">Z-710</strain>
    </source>
</reference>
<feature type="transmembrane region" description="Helical" evidence="1">
    <location>
        <begin position="12"/>
        <end position="30"/>
    </location>
</feature>
<reference evidence="2" key="1">
    <citation type="journal article" date="2018" name="Antonie Van Leeuwenhoek">
        <title>Proteinivorax hydrogeniformans sp. nov., an anaerobic, haloalkaliphilic bacterium fermenting proteinaceous compounds with high hydrogen production.</title>
        <authorList>
            <person name="Boltyanskaya Y."/>
            <person name="Detkova E."/>
            <person name="Pimenov N."/>
            <person name="Kevbrin V."/>
        </authorList>
    </citation>
    <scope>NUCLEOTIDE SEQUENCE</scope>
    <source>
        <strain evidence="2">Z-710</strain>
    </source>
</reference>